<dbReference type="PANTHER" id="PTHR42804">
    <property type="entry name" value="ALDEHYDE DEHYDROGENASE"/>
    <property type="match status" value="1"/>
</dbReference>
<sequence>MADHLFIANRWVPAQKLLPVENPATGKSFTFAPEASRSEAASAVTAARHAFDEGPWPRARPRVRGEALRRLGEVMDRRRDELVDLVVRESGFPRPLADQVHVQPAIDFLYDVADRLLPAMAFTTPLNPHAAYSITGQPQTTQGVVAREPAGVAALLTPFNAAVPLTVHKLASALAAGCTAVVKPSPYTPLQVLLLAEFLQEADFPPGVVNIITGDLEAGVELTTNPGVDIVSFTGSNTVGRQIATQAAATFKKVVLELGGKSANIVFADADLDRAALEVAGNTVTNAGQGCLLLTRTLVDERVHDELVAKVIPLLKAVTIGDPADPETAMGPLISAKERDRVEAMIRQGQTEGATLAYGGSRPRGLAQGFYLEPTLFTGVDNAMTIAQREFFGPVNTVIPFADEDEAVRIANDTDYGLNAGVFTRDFARAHAVAHRLRTGMVNINASWGVNPDAPFGGYKHSGIGREGGAYGIEEFLEHKYISWPVGT</sequence>
<dbReference type="InterPro" id="IPR015590">
    <property type="entry name" value="Aldehyde_DH_dom"/>
</dbReference>
<comment type="caution">
    <text evidence="6">The sequence shown here is derived from an EMBL/GenBank/DDBJ whole genome shotgun (WGS) entry which is preliminary data.</text>
</comment>
<dbReference type="FunFam" id="3.40.309.10:FF:000012">
    <property type="entry name" value="Betaine aldehyde dehydrogenase"/>
    <property type="match status" value="1"/>
</dbReference>
<keyword evidence="2 4" id="KW-0560">Oxidoreductase</keyword>
<dbReference type="SUPFAM" id="SSF53720">
    <property type="entry name" value="ALDH-like"/>
    <property type="match status" value="1"/>
</dbReference>
<proteinExistence type="inferred from homology"/>
<evidence type="ECO:0000313" key="6">
    <source>
        <dbReference type="EMBL" id="MBA8957442.1"/>
    </source>
</evidence>
<dbReference type="RefSeq" id="WP_312898407.1">
    <property type="nucleotide sequence ID" value="NZ_BAAALP010000148.1"/>
</dbReference>
<reference evidence="6 7" key="1">
    <citation type="submission" date="2020-08" db="EMBL/GenBank/DDBJ databases">
        <title>Genomic Encyclopedia of Type Strains, Phase IV (KMG-IV): sequencing the most valuable type-strain genomes for metagenomic binning, comparative biology and taxonomic classification.</title>
        <authorList>
            <person name="Goeker M."/>
        </authorList>
    </citation>
    <scope>NUCLEOTIDE SEQUENCE [LARGE SCALE GENOMIC DNA]</scope>
    <source>
        <strain evidence="6 7">DSM 44197</strain>
    </source>
</reference>
<dbReference type="CDD" id="cd07089">
    <property type="entry name" value="ALDH_CddD-AldA-like"/>
    <property type="match status" value="1"/>
</dbReference>
<dbReference type="AlphaFoldDB" id="A0A7W3M072"/>
<protein>
    <submittedName>
        <fullName evidence="6">Acyl-CoA reductase-like NAD-dependent aldehyde dehydrogenase</fullName>
    </submittedName>
</protein>
<evidence type="ECO:0000259" key="5">
    <source>
        <dbReference type="Pfam" id="PF00171"/>
    </source>
</evidence>
<dbReference type="PANTHER" id="PTHR42804:SF1">
    <property type="entry name" value="ALDEHYDE DEHYDROGENASE-RELATED"/>
    <property type="match status" value="1"/>
</dbReference>
<gene>
    <name evidence="6" type="ORF">HNR61_009135</name>
</gene>
<dbReference type="InterPro" id="IPR016161">
    <property type="entry name" value="Ald_DH/histidinol_DH"/>
</dbReference>
<feature type="domain" description="Aldehyde dehydrogenase" evidence="5">
    <location>
        <begin position="11"/>
        <end position="481"/>
    </location>
</feature>
<dbReference type="GO" id="GO:0016620">
    <property type="term" value="F:oxidoreductase activity, acting on the aldehyde or oxo group of donors, NAD or NADP as acceptor"/>
    <property type="evidence" value="ECO:0007669"/>
    <property type="project" value="InterPro"/>
</dbReference>
<dbReference type="EMBL" id="JACJIA010000024">
    <property type="protein sequence ID" value="MBA8957442.1"/>
    <property type="molecule type" value="Genomic_DNA"/>
</dbReference>
<organism evidence="6 7">
    <name type="scientific">Actinomadura namibiensis</name>
    <dbReference type="NCBI Taxonomy" id="182080"/>
    <lineage>
        <taxon>Bacteria</taxon>
        <taxon>Bacillati</taxon>
        <taxon>Actinomycetota</taxon>
        <taxon>Actinomycetes</taxon>
        <taxon>Streptosporangiales</taxon>
        <taxon>Thermomonosporaceae</taxon>
        <taxon>Actinomadura</taxon>
    </lineage>
</organism>
<dbReference type="Gene3D" id="3.40.605.10">
    <property type="entry name" value="Aldehyde Dehydrogenase, Chain A, domain 1"/>
    <property type="match status" value="1"/>
</dbReference>
<feature type="active site" evidence="3">
    <location>
        <position position="257"/>
    </location>
</feature>
<evidence type="ECO:0000313" key="7">
    <source>
        <dbReference type="Proteomes" id="UP000572680"/>
    </source>
</evidence>
<name>A0A7W3M072_ACTNM</name>
<dbReference type="Proteomes" id="UP000572680">
    <property type="component" value="Unassembled WGS sequence"/>
</dbReference>
<dbReference type="InterPro" id="IPR016162">
    <property type="entry name" value="Ald_DH_N"/>
</dbReference>
<evidence type="ECO:0000256" key="3">
    <source>
        <dbReference type="PROSITE-ProRule" id="PRU10007"/>
    </source>
</evidence>
<dbReference type="Pfam" id="PF00171">
    <property type="entry name" value="Aldedh"/>
    <property type="match status" value="1"/>
</dbReference>
<keyword evidence="7" id="KW-1185">Reference proteome</keyword>
<evidence type="ECO:0000256" key="2">
    <source>
        <dbReference type="ARBA" id="ARBA00023002"/>
    </source>
</evidence>
<evidence type="ECO:0000256" key="1">
    <source>
        <dbReference type="ARBA" id="ARBA00009986"/>
    </source>
</evidence>
<dbReference type="PROSITE" id="PS00687">
    <property type="entry name" value="ALDEHYDE_DEHYDR_GLU"/>
    <property type="match status" value="1"/>
</dbReference>
<evidence type="ECO:0000256" key="4">
    <source>
        <dbReference type="RuleBase" id="RU003345"/>
    </source>
</evidence>
<dbReference type="Gene3D" id="3.40.309.10">
    <property type="entry name" value="Aldehyde Dehydrogenase, Chain A, domain 2"/>
    <property type="match status" value="1"/>
</dbReference>
<comment type="similarity">
    <text evidence="1 4">Belongs to the aldehyde dehydrogenase family.</text>
</comment>
<dbReference type="InterPro" id="IPR029510">
    <property type="entry name" value="Ald_DH_CS_GLU"/>
</dbReference>
<dbReference type="InterPro" id="IPR016163">
    <property type="entry name" value="Ald_DH_C"/>
</dbReference>
<accession>A0A7W3M072</accession>